<sequence length="444" mass="48044">MNLTDDLTNGIIWKQLTALALPLIWGNILQQMYNTIDSFVVGHYIGETAFAAAGVAGSVMNLSLFVISGCCNGIAIIIAELYGQKNWDLLRKESFLSLAFGGGFTIMLSMCGMLTLQPLLRGIQTPAEVAGFVQEYLKIIYLGLPAVFLYNWCAAVLRGAGDTRASLWILLLAMGLNTILDFLFVLSFGLGMAGTAYATVVSQLFAAFICLGYMKKQTPKLLFHARDASFHFPLFTRTIMLGTISALHQSSLYIGKLLVQGTVNTGGTGMIPAYTATARIEGFANSFGDSGCTAISIFTAQNRGAYKRVRIRQGFLCGLRMMAGLGLVLSITMFLTSGPAVILLMGAASGPVLNHARSYMNVISVFYVLCFLGNSFVGFYRGLGMVQVPVLGTILHISIRVILSYALIRHWGLATVAFATGAGWAAVVLFQWILYRRVTTEPEA</sequence>
<evidence type="ECO:0000256" key="12">
    <source>
        <dbReference type="ARBA" id="ARBA00031636"/>
    </source>
</evidence>
<dbReference type="InterPro" id="IPR050222">
    <property type="entry name" value="MATE_MdtK"/>
</dbReference>
<dbReference type="GO" id="GO:0006811">
    <property type="term" value="P:monoatomic ion transport"/>
    <property type="evidence" value="ECO:0007669"/>
    <property type="project" value="UniProtKB-KW"/>
</dbReference>
<dbReference type="InterPro" id="IPR048279">
    <property type="entry name" value="MdtK-like"/>
</dbReference>
<comment type="subcellular location">
    <subcellularLocation>
        <location evidence="2">Cell membrane</location>
        <topology evidence="2">Multi-pass membrane protein</topology>
    </subcellularLocation>
</comment>
<feature type="transmembrane region" description="Helical" evidence="13">
    <location>
        <begin position="95"/>
        <end position="116"/>
    </location>
</feature>
<dbReference type="PATRIC" id="fig|999408.3.peg.98"/>
<feature type="transmembrane region" description="Helical" evidence="13">
    <location>
        <begin position="12"/>
        <end position="29"/>
    </location>
</feature>
<reference evidence="14 15" key="1">
    <citation type="submission" date="2013-01" db="EMBL/GenBank/DDBJ databases">
        <title>The Genome Sequence of Clostridium clostridioforme 90A8.</title>
        <authorList>
            <consortium name="The Broad Institute Genome Sequencing Platform"/>
            <person name="Earl A."/>
            <person name="Ward D."/>
            <person name="Feldgarden M."/>
            <person name="Gevers D."/>
            <person name="Courvalin P."/>
            <person name="Lambert T."/>
            <person name="Walker B."/>
            <person name="Young S.K."/>
            <person name="Zeng Q."/>
            <person name="Gargeya S."/>
            <person name="Fitzgerald M."/>
            <person name="Haas B."/>
            <person name="Abouelleil A."/>
            <person name="Alvarado L."/>
            <person name="Arachchi H.M."/>
            <person name="Berlin A.M."/>
            <person name="Chapman S.B."/>
            <person name="Dewar J."/>
            <person name="Goldberg J."/>
            <person name="Griggs A."/>
            <person name="Gujja S."/>
            <person name="Hansen M."/>
            <person name="Howarth C."/>
            <person name="Imamovic A."/>
            <person name="Larimer J."/>
            <person name="McCowan C."/>
            <person name="Murphy C."/>
            <person name="Neiman D."/>
            <person name="Pearson M."/>
            <person name="Priest M."/>
            <person name="Roberts A."/>
            <person name="Saif S."/>
            <person name="Shea T."/>
            <person name="Sisk P."/>
            <person name="Sykes S."/>
            <person name="Wortman J."/>
            <person name="Nusbaum C."/>
            <person name="Birren B."/>
        </authorList>
    </citation>
    <scope>NUCLEOTIDE SEQUENCE [LARGE SCALE GENOMIC DNA]</scope>
    <source>
        <strain evidence="14 15">90A8</strain>
    </source>
</reference>
<evidence type="ECO:0000256" key="7">
    <source>
        <dbReference type="ARBA" id="ARBA00022475"/>
    </source>
</evidence>
<dbReference type="EMBL" id="AGYR01000001">
    <property type="protein sequence ID" value="ENZ20163.1"/>
    <property type="molecule type" value="Genomic_DNA"/>
</dbReference>
<evidence type="ECO:0000256" key="2">
    <source>
        <dbReference type="ARBA" id="ARBA00004651"/>
    </source>
</evidence>
<evidence type="ECO:0000256" key="11">
    <source>
        <dbReference type="ARBA" id="ARBA00023136"/>
    </source>
</evidence>
<feature type="transmembrane region" description="Helical" evidence="13">
    <location>
        <begin position="136"/>
        <end position="157"/>
    </location>
</feature>
<keyword evidence="10" id="KW-0406">Ion transport</keyword>
<comment type="function">
    <text evidence="1">Multidrug efflux pump.</text>
</comment>
<feature type="transmembrane region" description="Helical" evidence="13">
    <location>
        <begin position="322"/>
        <end position="347"/>
    </location>
</feature>
<dbReference type="NCBIfam" id="TIGR00797">
    <property type="entry name" value="matE"/>
    <property type="match status" value="1"/>
</dbReference>
<comment type="caution">
    <text evidence="14">The sequence shown here is derived from an EMBL/GenBank/DDBJ whole genome shotgun (WGS) entry which is preliminary data.</text>
</comment>
<keyword evidence="9 13" id="KW-1133">Transmembrane helix</keyword>
<comment type="similarity">
    <text evidence="3">Belongs to the multi antimicrobial extrusion (MATE) (TC 2.A.66.1) family.</text>
</comment>
<evidence type="ECO:0000313" key="15">
    <source>
        <dbReference type="Proteomes" id="UP000013085"/>
    </source>
</evidence>
<evidence type="ECO:0000256" key="3">
    <source>
        <dbReference type="ARBA" id="ARBA00010199"/>
    </source>
</evidence>
<feature type="transmembrane region" description="Helical" evidence="13">
    <location>
        <begin position="414"/>
        <end position="435"/>
    </location>
</feature>
<dbReference type="PANTHER" id="PTHR43298:SF2">
    <property type="entry name" value="FMN_FAD EXPORTER YEEO-RELATED"/>
    <property type="match status" value="1"/>
</dbReference>
<organism evidence="14 15">
    <name type="scientific">[Clostridium] clostridioforme 90A8</name>
    <dbReference type="NCBI Taxonomy" id="999408"/>
    <lineage>
        <taxon>Bacteria</taxon>
        <taxon>Bacillati</taxon>
        <taxon>Bacillota</taxon>
        <taxon>Clostridia</taxon>
        <taxon>Lachnospirales</taxon>
        <taxon>Lachnospiraceae</taxon>
        <taxon>Enterocloster</taxon>
    </lineage>
</organism>
<evidence type="ECO:0000256" key="8">
    <source>
        <dbReference type="ARBA" id="ARBA00022692"/>
    </source>
</evidence>
<dbReference type="PANTHER" id="PTHR43298">
    <property type="entry name" value="MULTIDRUG RESISTANCE PROTEIN NORM-RELATED"/>
    <property type="match status" value="1"/>
</dbReference>
<evidence type="ECO:0000256" key="6">
    <source>
        <dbReference type="ARBA" id="ARBA00022449"/>
    </source>
</evidence>
<feature type="transmembrane region" description="Helical" evidence="13">
    <location>
        <begin position="359"/>
        <end position="379"/>
    </location>
</feature>
<protein>
    <recommendedName>
        <fullName evidence="4">Probable multidrug resistance protein NorM</fullName>
    </recommendedName>
    <alternativeName>
        <fullName evidence="12">Multidrug-efflux transporter</fullName>
    </alternativeName>
</protein>
<evidence type="ECO:0000256" key="5">
    <source>
        <dbReference type="ARBA" id="ARBA00022448"/>
    </source>
</evidence>
<dbReference type="Proteomes" id="UP000013085">
    <property type="component" value="Unassembled WGS sequence"/>
</dbReference>
<evidence type="ECO:0000256" key="9">
    <source>
        <dbReference type="ARBA" id="ARBA00022989"/>
    </source>
</evidence>
<dbReference type="InterPro" id="IPR002528">
    <property type="entry name" value="MATE_fam"/>
</dbReference>
<keyword evidence="11 13" id="KW-0472">Membrane</keyword>
<evidence type="ECO:0000313" key="14">
    <source>
        <dbReference type="EMBL" id="ENZ20163.1"/>
    </source>
</evidence>
<dbReference type="Pfam" id="PF01554">
    <property type="entry name" value="MatE"/>
    <property type="match status" value="2"/>
</dbReference>
<keyword evidence="5" id="KW-0813">Transport</keyword>
<feature type="transmembrane region" description="Helical" evidence="13">
    <location>
        <begin position="386"/>
        <end position="408"/>
    </location>
</feature>
<evidence type="ECO:0000256" key="10">
    <source>
        <dbReference type="ARBA" id="ARBA00023065"/>
    </source>
</evidence>
<feature type="transmembrane region" description="Helical" evidence="13">
    <location>
        <begin position="62"/>
        <end position="83"/>
    </location>
</feature>
<gene>
    <name evidence="14" type="ORF">HMPREF1090_00092</name>
</gene>
<keyword evidence="6" id="KW-0050">Antiport</keyword>
<dbReference type="GO" id="GO:0042910">
    <property type="term" value="F:xenobiotic transmembrane transporter activity"/>
    <property type="evidence" value="ECO:0007669"/>
    <property type="project" value="InterPro"/>
</dbReference>
<feature type="transmembrane region" description="Helical" evidence="13">
    <location>
        <begin position="36"/>
        <end position="56"/>
    </location>
</feature>
<name>A0A0E2HH35_9FIRM</name>
<dbReference type="GO" id="GO:0005886">
    <property type="term" value="C:plasma membrane"/>
    <property type="evidence" value="ECO:0007669"/>
    <property type="project" value="UniProtKB-SubCell"/>
</dbReference>
<dbReference type="AlphaFoldDB" id="A0A0E2HH35"/>
<feature type="transmembrane region" description="Helical" evidence="13">
    <location>
        <begin position="169"/>
        <end position="190"/>
    </location>
</feature>
<evidence type="ECO:0000256" key="1">
    <source>
        <dbReference type="ARBA" id="ARBA00003408"/>
    </source>
</evidence>
<feature type="transmembrane region" description="Helical" evidence="13">
    <location>
        <begin position="196"/>
        <end position="214"/>
    </location>
</feature>
<proteinExistence type="inferred from homology"/>
<evidence type="ECO:0000256" key="13">
    <source>
        <dbReference type="SAM" id="Phobius"/>
    </source>
</evidence>
<dbReference type="PIRSF" id="PIRSF006603">
    <property type="entry name" value="DinF"/>
    <property type="match status" value="1"/>
</dbReference>
<keyword evidence="7" id="KW-1003">Cell membrane</keyword>
<keyword evidence="8 13" id="KW-0812">Transmembrane</keyword>
<dbReference type="RefSeq" id="WP_002593160.1">
    <property type="nucleotide sequence ID" value="NZ_KB850976.1"/>
</dbReference>
<dbReference type="GO" id="GO:0015297">
    <property type="term" value="F:antiporter activity"/>
    <property type="evidence" value="ECO:0007669"/>
    <property type="project" value="UniProtKB-KW"/>
</dbReference>
<evidence type="ECO:0000256" key="4">
    <source>
        <dbReference type="ARBA" id="ARBA00020268"/>
    </source>
</evidence>
<dbReference type="HOGENOM" id="CLU_012893_5_0_9"/>
<accession>A0A0E2HH35</accession>